<evidence type="ECO:0000256" key="1">
    <source>
        <dbReference type="ARBA" id="ARBA00022723"/>
    </source>
</evidence>
<feature type="compositionally biased region" description="Low complexity" evidence="6">
    <location>
        <begin position="290"/>
        <end position="309"/>
    </location>
</feature>
<feature type="region of interest" description="Disordered" evidence="6">
    <location>
        <begin position="109"/>
        <end position="215"/>
    </location>
</feature>
<dbReference type="Pfam" id="PF00172">
    <property type="entry name" value="Zn_clus"/>
    <property type="match status" value="1"/>
</dbReference>
<keyword evidence="3" id="KW-0238">DNA-binding</keyword>
<evidence type="ECO:0000256" key="6">
    <source>
        <dbReference type="SAM" id="MobiDB-lite"/>
    </source>
</evidence>
<protein>
    <recommendedName>
        <fullName evidence="7">Zn(2)-C6 fungal-type domain-containing protein</fullName>
    </recommendedName>
</protein>
<dbReference type="PROSITE" id="PS50048">
    <property type="entry name" value="ZN2_CY6_FUNGAL_2"/>
    <property type="match status" value="1"/>
</dbReference>
<evidence type="ECO:0000313" key="9">
    <source>
        <dbReference type="Proteomes" id="UP001363622"/>
    </source>
</evidence>
<evidence type="ECO:0000256" key="5">
    <source>
        <dbReference type="ARBA" id="ARBA00023242"/>
    </source>
</evidence>
<keyword evidence="2" id="KW-0805">Transcription regulation</keyword>
<evidence type="ECO:0000313" key="8">
    <source>
        <dbReference type="EMBL" id="KAK7516268.1"/>
    </source>
</evidence>
<dbReference type="PANTHER" id="PTHR31069:SF31">
    <property type="entry name" value="MONODICTYPHENONE CLUSTER TRANSCRIPTION FACTOR-RELATED"/>
    <property type="match status" value="1"/>
</dbReference>
<gene>
    <name evidence="8" type="ORF">IWZ03DRAFT_377648</name>
</gene>
<keyword evidence="5" id="KW-0539">Nucleus</keyword>
<dbReference type="Proteomes" id="UP001363622">
    <property type="component" value="Unassembled WGS sequence"/>
</dbReference>
<evidence type="ECO:0000256" key="4">
    <source>
        <dbReference type="ARBA" id="ARBA00023163"/>
    </source>
</evidence>
<dbReference type="InterPro" id="IPR001138">
    <property type="entry name" value="Zn2Cys6_DnaBD"/>
</dbReference>
<dbReference type="PRINTS" id="PR00755">
    <property type="entry name" value="AFLATOXINBRP"/>
</dbReference>
<feature type="domain" description="Zn(2)-C6 fungal-type" evidence="7">
    <location>
        <begin position="77"/>
        <end position="107"/>
    </location>
</feature>
<keyword evidence="4" id="KW-0804">Transcription</keyword>
<proteinExistence type="predicted"/>
<dbReference type="Gene3D" id="4.10.240.10">
    <property type="entry name" value="Zn(2)-C6 fungal-type DNA-binding domain"/>
    <property type="match status" value="1"/>
</dbReference>
<organism evidence="8 9">
    <name type="scientific">Phyllosticta citriasiana</name>
    <dbReference type="NCBI Taxonomy" id="595635"/>
    <lineage>
        <taxon>Eukaryota</taxon>
        <taxon>Fungi</taxon>
        <taxon>Dikarya</taxon>
        <taxon>Ascomycota</taxon>
        <taxon>Pezizomycotina</taxon>
        <taxon>Dothideomycetes</taxon>
        <taxon>Dothideomycetes incertae sedis</taxon>
        <taxon>Botryosphaeriales</taxon>
        <taxon>Phyllostictaceae</taxon>
        <taxon>Phyllosticta</taxon>
    </lineage>
</organism>
<dbReference type="EMBL" id="JBBPHU010000006">
    <property type="protein sequence ID" value="KAK7516268.1"/>
    <property type="molecule type" value="Genomic_DNA"/>
</dbReference>
<keyword evidence="1" id="KW-0479">Metal-binding</keyword>
<feature type="compositionally biased region" description="Low complexity" evidence="6">
    <location>
        <begin position="121"/>
        <end position="153"/>
    </location>
</feature>
<evidence type="ECO:0000259" key="7">
    <source>
        <dbReference type="PROSITE" id="PS50048"/>
    </source>
</evidence>
<reference evidence="8 9" key="1">
    <citation type="submission" date="2024-04" db="EMBL/GenBank/DDBJ databases">
        <title>Phyllosticta paracitricarpa is synonymous to the EU quarantine fungus P. citricarpa based on phylogenomic analyses.</title>
        <authorList>
            <consortium name="Lawrence Berkeley National Laboratory"/>
            <person name="Van Ingen-Buijs V.A."/>
            <person name="Van Westerhoven A.C."/>
            <person name="Haridas S."/>
            <person name="Skiadas P."/>
            <person name="Martin F."/>
            <person name="Groenewald J.Z."/>
            <person name="Crous P.W."/>
            <person name="Seidl M.F."/>
        </authorList>
    </citation>
    <scope>NUCLEOTIDE SEQUENCE [LARGE SCALE GENOMIC DNA]</scope>
    <source>
        <strain evidence="8 9">CBS 123371</strain>
    </source>
</reference>
<accession>A0ABR1KJK1</accession>
<feature type="region of interest" description="Disordered" evidence="6">
    <location>
        <begin position="286"/>
        <end position="323"/>
    </location>
</feature>
<evidence type="ECO:0000256" key="2">
    <source>
        <dbReference type="ARBA" id="ARBA00023015"/>
    </source>
</evidence>
<dbReference type="SMART" id="SM00066">
    <property type="entry name" value="GAL4"/>
    <property type="match status" value="1"/>
</dbReference>
<dbReference type="PANTHER" id="PTHR31069">
    <property type="entry name" value="OLEATE-ACTIVATED TRANSCRIPTION FACTOR 1-RELATED"/>
    <property type="match status" value="1"/>
</dbReference>
<dbReference type="CDD" id="cd00067">
    <property type="entry name" value="GAL4"/>
    <property type="match status" value="1"/>
</dbReference>
<sequence length="517" mass="54830">MCPENQDPVGVADLTIVRARVSPVAPRHIDDRRACPFIPTTQGFGNNNAIVCQNLIIMESGRSTHNKQPKAPKFRMSCDSCQASKIRCGQERPACRRCVKYNIDCIYSPSRRAGRPRPRKTTPSSSSAAENQAQTQKQTQTQTRPTSQPAQTALPTPNTASPQRDYSGEDSTRLHVPFDPSVVSEGSGPLRPDSATISAMSPFPDEPSQHHLGQHQDAAFHSMLSFSTPGAGTGATDAFSAMTFADFTPPGGLHDSALTFDFMLSPMQSCGGPQTPSATDDLHARRCNESTTSSSVSTSSASSCAQSTDESGDRPVRDVSSSMGGECPCSATLLQHLAESTAARSSSRGGGEGDDCSAFLVTAVQKSKVLLDQCFRVVSCGTCGPRLSSALMLCQAMDEVSMALGMGTVWIDQQAAAGGGTAGGDDQRMSLSTGLTRDKVPLRCGGYVVRAADRRHALRALIMKRVTEMQSAMGKLQQLFVLPAVASSATCQSTCAGMVSELKDKISSKADLFKVLL</sequence>
<dbReference type="InterPro" id="IPR050675">
    <property type="entry name" value="OAF3"/>
</dbReference>
<dbReference type="InterPro" id="IPR036864">
    <property type="entry name" value="Zn2-C6_fun-type_DNA-bd_sf"/>
</dbReference>
<feature type="compositionally biased region" description="Polar residues" evidence="6">
    <location>
        <begin position="154"/>
        <end position="164"/>
    </location>
</feature>
<dbReference type="SUPFAM" id="SSF57701">
    <property type="entry name" value="Zn2/Cys6 DNA-binding domain"/>
    <property type="match status" value="1"/>
</dbReference>
<comment type="caution">
    <text evidence="8">The sequence shown here is derived from an EMBL/GenBank/DDBJ whole genome shotgun (WGS) entry which is preliminary data.</text>
</comment>
<evidence type="ECO:0000256" key="3">
    <source>
        <dbReference type="ARBA" id="ARBA00023125"/>
    </source>
</evidence>
<name>A0ABR1KJK1_9PEZI</name>
<keyword evidence="9" id="KW-1185">Reference proteome</keyword>